<protein>
    <submittedName>
        <fullName evidence="1">Uncharacterized protein</fullName>
    </submittedName>
</protein>
<dbReference type="OrthoDB" id="270392at2759"/>
<dbReference type="AlphaFoldDB" id="A0A8S1YAM1"/>
<proteinExistence type="predicted"/>
<name>A0A8S1YAM1_9CILI</name>
<dbReference type="EMBL" id="CAJJDO010000160">
    <property type="protein sequence ID" value="CAD8210740.1"/>
    <property type="molecule type" value="Genomic_DNA"/>
</dbReference>
<gene>
    <name evidence="1" type="ORF">PPENT_87.1.T1600098</name>
</gene>
<evidence type="ECO:0000313" key="1">
    <source>
        <dbReference type="EMBL" id="CAD8210740.1"/>
    </source>
</evidence>
<reference evidence="1" key="1">
    <citation type="submission" date="2021-01" db="EMBL/GenBank/DDBJ databases">
        <authorList>
            <consortium name="Genoscope - CEA"/>
            <person name="William W."/>
        </authorList>
    </citation>
    <scope>NUCLEOTIDE SEQUENCE</scope>
</reference>
<accession>A0A8S1YAM1</accession>
<dbReference type="Proteomes" id="UP000689195">
    <property type="component" value="Unassembled WGS sequence"/>
</dbReference>
<evidence type="ECO:0000313" key="2">
    <source>
        <dbReference type="Proteomes" id="UP000689195"/>
    </source>
</evidence>
<organism evidence="1 2">
    <name type="scientific">Paramecium pentaurelia</name>
    <dbReference type="NCBI Taxonomy" id="43138"/>
    <lineage>
        <taxon>Eukaryota</taxon>
        <taxon>Sar</taxon>
        <taxon>Alveolata</taxon>
        <taxon>Ciliophora</taxon>
        <taxon>Intramacronucleata</taxon>
        <taxon>Oligohymenophorea</taxon>
        <taxon>Peniculida</taxon>
        <taxon>Parameciidae</taxon>
        <taxon>Paramecium</taxon>
    </lineage>
</organism>
<comment type="caution">
    <text evidence="1">The sequence shown here is derived from an EMBL/GenBank/DDBJ whole genome shotgun (WGS) entry which is preliminary data.</text>
</comment>
<sequence length="33" mass="3706">MEIQNALGIEAVRESIINEVYTTMQSHSISIDI</sequence>
<keyword evidence="2" id="KW-1185">Reference proteome</keyword>